<dbReference type="InterPro" id="IPR038026">
    <property type="entry name" value="MtlR-like_sf"/>
</dbReference>
<dbReference type="SUPFAM" id="SSF158668">
    <property type="entry name" value="MtlR-like"/>
    <property type="match status" value="1"/>
</dbReference>
<accession>A0AAN1UBP4</accession>
<name>A0AAN1UBP4_VIBVL</name>
<dbReference type="Gene3D" id="1.20.120.330">
    <property type="entry name" value="Nucleotidyltransferases domain 2"/>
    <property type="match status" value="1"/>
</dbReference>
<evidence type="ECO:0000256" key="1">
    <source>
        <dbReference type="SAM" id="MobiDB-lite"/>
    </source>
</evidence>
<dbReference type="EMBL" id="CP019290">
    <property type="protein sequence ID" value="AXX59589.1"/>
    <property type="molecule type" value="Genomic_DNA"/>
</dbReference>
<evidence type="ECO:0000313" key="3">
    <source>
        <dbReference type="Proteomes" id="UP000263418"/>
    </source>
</evidence>
<dbReference type="PANTHER" id="PTHR37941">
    <property type="entry name" value="FUMARASE E-RELATED"/>
    <property type="match status" value="1"/>
</dbReference>
<protein>
    <submittedName>
        <fullName evidence="2">Uncharacterized protein</fullName>
    </submittedName>
</protein>
<sequence>MNVEEYLQDLAEKRRALSKELSKESDRGCALYAVSYIESALSDLLYCTLASDKKIEKDLFEGTAPLSTFSAKINMAYYLGKISKAEKTDLNIIKKIRNQFAHVAAPMTFESGKIPDQCKGLFLSYHSPSGTPREHFTATIFGLLARINIETLKCEAPDIKADDTPSKEDKEKFRSSIEERVKEQFENGA</sequence>
<dbReference type="AlphaFoldDB" id="A0AAN1UBP4"/>
<evidence type="ECO:0000313" key="2">
    <source>
        <dbReference type="EMBL" id="AXX59589.1"/>
    </source>
</evidence>
<dbReference type="RefSeq" id="WP_050551086.1">
    <property type="nucleotide sequence ID" value="NZ_CP019290.1"/>
</dbReference>
<feature type="region of interest" description="Disordered" evidence="1">
    <location>
        <begin position="158"/>
        <end position="189"/>
    </location>
</feature>
<dbReference type="PANTHER" id="PTHR37941:SF1">
    <property type="entry name" value="FUMARASE E-RELATED"/>
    <property type="match status" value="1"/>
</dbReference>
<reference evidence="2 3" key="1">
    <citation type="submission" date="2017-01" db="EMBL/GenBank/DDBJ databases">
        <title>Complete Genome Sequence of Vibrio vulnificus FORC_053.</title>
        <authorList>
            <consortium name="Food-borne Pathogen Omics Research Center"/>
            <person name="Chung H.Y."/>
            <person name="Na E.J."/>
            <person name="Song J.S."/>
            <person name="Kim H."/>
            <person name="Lee J.-H."/>
            <person name="Ryu S."/>
            <person name="Choi S.H."/>
        </authorList>
    </citation>
    <scope>NUCLEOTIDE SEQUENCE [LARGE SCALE GENOMIC DNA]</scope>
    <source>
        <strain evidence="2 3">FORC_053</strain>
    </source>
</reference>
<dbReference type="Proteomes" id="UP000263418">
    <property type="component" value="Chromosome 1"/>
</dbReference>
<proteinExistence type="predicted"/>
<gene>
    <name evidence="2" type="ORF">FORC53_1250</name>
</gene>
<dbReference type="InterPro" id="IPR007761">
    <property type="entry name" value="MtlR-like"/>
</dbReference>
<dbReference type="GO" id="GO:0045892">
    <property type="term" value="P:negative regulation of DNA-templated transcription"/>
    <property type="evidence" value="ECO:0007669"/>
    <property type="project" value="TreeGrafter"/>
</dbReference>
<organism evidence="2 3">
    <name type="scientific">Vibrio vulnificus</name>
    <dbReference type="NCBI Taxonomy" id="672"/>
    <lineage>
        <taxon>Bacteria</taxon>
        <taxon>Pseudomonadati</taxon>
        <taxon>Pseudomonadota</taxon>
        <taxon>Gammaproteobacteria</taxon>
        <taxon>Vibrionales</taxon>
        <taxon>Vibrionaceae</taxon>
        <taxon>Vibrio</taxon>
    </lineage>
</organism>